<evidence type="ECO:0000256" key="2">
    <source>
        <dbReference type="ARBA" id="ARBA00001913"/>
    </source>
</evidence>
<keyword evidence="12" id="KW-0443">Lipid metabolism</keyword>
<comment type="cofactor">
    <cofactor evidence="2">
        <name>Ca(2+)</name>
        <dbReference type="ChEBI" id="CHEBI:29108"/>
    </cofactor>
</comment>
<dbReference type="SUPFAM" id="SSF48619">
    <property type="entry name" value="Phospholipase A2, PLA2"/>
    <property type="match status" value="1"/>
</dbReference>
<dbReference type="GO" id="GO:0006644">
    <property type="term" value="P:phospholipid metabolic process"/>
    <property type="evidence" value="ECO:0007669"/>
    <property type="project" value="InterPro"/>
</dbReference>
<dbReference type="InterPro" id="IPR036444">
    <property type="entry name" value="PLipase_A2_dom_sf"/>
</dbReference>
<accession>A0AA49XAB9</accession>
<evidence type="ECO:0000256" key="14">
    <source>
        <dbReference type="ARBA" id="ARBA00023157"/>
    </source>
</evidence>
<keyword evidence="8" id="KW-0479">Metal-binding</keyword>
<feature type="signal peptide" evidence="16">
    <location>
        <begin position="1"/>
        <end position="16"/>
    </location>
</feature>
<proteinExistence type="evidence at transcript level"/>
<evidence type="ECO:0000313" key="18">
    <source>
        <dbReference type="EMBL" id="WLP01547.1"/>
    </source>
</evidence>
<evidence type="ECO:0000256" key="4">
    <source>
        <dbReference type="ARBA" id="ARBA00009659"/>
    </source>
</evidence>
<dbReference type="FunFam" id="1.20.90.10:FF:000002">
    <property type="entry name" value="Phospholipase A2 group III"/>
    <property type="match status" value="1"/>
</dbReference>
<evidence type="ECO:0000256" key="16">
    <source>
        <dbReference type="SAM" id="SignalP"/>
    </source>
</evidence>
<keyword evidence="11" id="KW-0442">Lipid degradation</keyword>
<organism evidence="18">
    <name type="scientific">Androctonus crassicauda</name>
    <name type="common">Arabian fat-tailed scorpion</name>
    <dbReference type="NCBI Taxonomy" id="122909"/>
    <lineage>
        <taxon>Eukaryota</taxon>
        <taxon>Metazoa</taxon>
        <taxon>Ecdysozoa</taxon>
        <taxon>Arthropoda</taxon>
        <taxon>Chelicerata</taxon>
        <taxon>Arachnida</taxon>
        <taxon>Scorpiones</taxon>
        <taxon>Buthida</taxon>
        <taxon>Buthoidea</taxon>
        <taxon>Buthidae</taxon>
        <taxon>Androctonus</taxon>
    </lineage>
</organism>
<evidence type="ECO:0000259" key="17">
    <source>
        <dbReference type="Pfam" id="PF05826"/>
    </source>
</evidence>
<dbReference type="CDD" id="cd04704">
    <property type="entry name" value="PLA2_bee_venom_like"/>
    <property type="match status" value="1"/>
</dbReference>
<dbReference type="GO" id="GO:0005576">
    <property type="term" value="C:extracellular region"/>
    <property type="evidence" value="ECO:0007669"/>
    <property type="project" value="UniProtKB-SubCell"/>
</dbReference>
<dbReference type="InterPro" id="IPR016090">
    <property type="entry name" value="PLA2-like_dom"/>
</dbReference>
<dbReference type="AlphaFoldDB" id="A0AA49XAB9"/>
<keyword evidence="10" id="KW-0106">Calcium</keyword>
<protein>
    <recommendedName>
        <fullName evidence="6">Phospholipase A2</fullName>
        <ecNumber evidence="5">3.1.1.4</ecNumber>
    </recommendedName>
    <alternativeName>
        <fullName evidence="15">Phosphatidylcholine 2-acylhydrolase</fullName>
    </alternativeName>
</protein>
<evidence type="ECO:0000256" key="12">
    <source>
        <dbReference type="ARBA" id="ARBA00023098"/>
    </source>
</evidence>
<keyword evidence="9" id="KW-0378">Hydrolase</keyword>
<keyword evidence="7" id="KW-0964">Secreted</keyword>
<comment type="similarity">
    <text evidence="4">Belongs to the phospholipase A2 family. Group III subfamily.</text>
</comment>
<evidence type="ECO:0000256" key="13">
    <source>
        <dbReference type="ARBA" id="ARBA00023145"/>
    </source>
</evidence>
<dbReference type="PANTHER" id="PTHR12253">
    <property type="entry name" value="RH14732P"/>
    <property type="match status" value="1"/>
</dbReference>
<reference evidence="18" key="1">
    <citation type="submission" date="2023-05" db="EMBL/GenBank/DDBJ databases">
        <authorList>
            <person name="Salabi F."/>
        </authorList>
    </citation>
    <scope>NUCLEOTIDE SEQUENCE</scope>
</reference>
<dbReference type="EC" id="3.1.1.4" evidence="5"/>
<dbReference type="GO" id="GO:0016042">
    <property type="term" value="P:lipid catabolic process"/>
    <property type="evidence" value="ECO:0007669"/>
    <property type="project" value="UniProtKB-KW"/>
</dbReference>
<dbReference type="EMBL" id="OQ982094">
    <property type="protein sequence ID" value="WLP01547.1"/>
    <property type="molecule type" value="mRNA"/>
</dbReference>
<dbReference type="Gene3D" id="1.20.90.10">
    <property type="entry name" value="Phospholipase A2 domain"/>
    <property type="match status" value="1"/>
</dbReference>
<evidence type="ECO:0000256" key="7">
    <source>
        <dbReference type="ARBA" id="ARBA00022525"/>
    </source>
</evidence>
<evidence type="ECO:0000256" key="6">
    <source>
        <dbReference type="ARBA" id="ARBA00021721"/>
    </source>
</evidence>
<evidence type="ECO:0000256" key="15">
    <source>
        <dbReference type="ARBA" id="ARBA00029903"/>
    </source>
</evidence>
<keyword evidence="13" id="KW-0865">Zymogen</keyword>
<feature type="chain" id="PRO_5041454307" description="Phospholipase A2" evidence="16">
    <location>
        <begin position="17"/>
        <end position="279"/>
    </location>
</feature>
<dbReference type="GO" id="GO:0046872">
    <property type="term" value="F:metal ion binding"/>
    <property type="evidence" value="ECO:0007669"/>
    <property type="project" value="UniProtKB-KW"/>
</dbReference>
<keyword evidence="16" id="KW-0732">Signal</keyword>
<dbReference type="GO" id="GO:0004623">
    <property type="term" value="F:phospholipase A2 activity"/>
    <property type="evidence" value="ECO:0007669"/>
    <property type="project" value="UniProtKB-EC"/>
</dbReference>
<evidence type="ECO:0000256" key="11">
    <source>
        <dbReference type="ARBA" id="ARBA00022963"/>
    </source>
</evidence>
<dbReference type="Pfam" id="PF05826">
    <property type="entry name" value="Phospholip_A2_2"/>
    <property type="match status" value="1"/>
</dbReference>
<comment type="subcellular location">
    <subcellularLocation>
        <location evidence="3">Secreted</location>
    </subcellularLocation>
</comment>
<keyword evidence="14" id="KW-1015">Disulfide bond</keyword>
<evidence type="ECO:0000256" key="8">
    <source>
        <dbReference type="ARBA" id="ARBA00022723"/>
    </source>
</evidence>
<evidence type="ECO:0000256" key="1">
    <source>
        <dbReference type="ARBA" id="ARBA00001604"/>
    </source>
</evidence>
<comment type="catalytic activity">
    <reaction evidence="1">
        <text>a 1,2-diacyl-sn-glycero-3-phosphocholine + H2O = a 1-acyl-sn-glycero-3-phosphocholine + a fatty acid + H(+)</text>
        <dbReference type="Rhea" id="RHEA:15801"/>
        <dbReference type="ChEBI" id="CHEBI:15377"/>
        <dbReference type="ChEBI" id="CHEBI:15378"/>
        <dbReference type="ChEBI" id="CHEBI:28868"/>
        <dbReference type="ChEBI" id="CHEBI:57643"/>
        <dbReference type="ChEBI" id="CHEBI:58168"/>
        <dbReference type="EC" id="3.1.1.4"/>
    </reaction>
</comment>
<dbReference type="GO" id="GO:0050482">
    <property type="term" value="P:arachidonate secretion"/>
    <property type="evidence" value="ECO:0007669"/>
    <property type="project" value="InterPro"/>
</dbReference>
<evidence type="ECO:0000256" key="10">
    <source>
        <dbReference type="ARBA" id="ARBA00022837"/>
    </source>
</evidence>
<dbReference type="PROSITE" id="PS00118">
    <property type="entry name" value="PA2_HIS"/>
    <property type="match status" value="1"/>
</dbReference>
<evidence type="ECO:0000256" key="5">
    <source>
        <dbReference type="ARBA" id="ARBA00013278"/>
    </source>
</evidence>
<evidence type="ECO:0000256" key="9">
    <source>
        <dbReference type="ARBA" id="ARBA00022801"/>
    </source>
</evidence>
<dbReference type="InterPro" id="IPR033113">
    <property type="entry name" value="PLA2_histidine"/>
</dbReference>
<evidence type="ECO:0000256" key="3">
    <source>
        <dbReference type="ARBA" id="ARBA00004613"/>
    </source>
</evidence>
<name>A0AA49XAB9_ANDCR</name>
<sequence>MIILILLFTLTTAASGGILDIVDDVLPVTASFYREKDGHRMVEMIEVNMYIGGKKLVDCYLYGDSYIIGKMLEMVPVKIVKEISKKEMSKMVNKCNELLYRQIRKGIFHIIKSPFDFARKIFKSFLIFPGTKWCGAGDVADDYDDLGPAIETDMCCRTHDHCNDSIVGFETKYDLKNMDFYTKSHCDCDNEFHQCLIEGENIISDGVGHLYFNILQTQCFKEDHPIVKCLKKWGIPIVREMCQEYELDESKPVKHQFFDGKMYKGKHESSFLKDLLSIT</sequence>
<feature type="domain" description="Phospholipase A2-like central" evidence="17">
    <location>
        <begin position="127"/>
        <end position="222"/>
    </location>
</feature>